<evidence type="ECO:0000256" key="12">
    <source>
        <dbReference type="ARBA" id="ARBA00066554"/>
    </source>
</evidence>
<evidence type="ECO:0000256" key="14">
    <source>
        <dbReference type="PROSITE-ProRule" id="PRU01379"/>
    </source>
</evidence>
<dbReference type="GO" id="GO:0008270">
    <property type="term" value="F:zinc ion binding"/>
    <property type="evidence" value="ECO:0007669"/>
    <property type="project" value="InterPro"/>
</dbReference>
<comment type="catalytic activity">
    <reaction evidence="10">
        <text>Releases a C-terminal residue, which may be hydrophobic or positively charged.</text>
        <dbReference type="EC" id="3.4.17.18"/>
    </reaction>
</comment>
<dbReference type="EC" id="3.4.17.18" evidence="12"/>
<keyword evidence="19" id="KW-1185">Reference proteome</keyword>
<dbReference type="InterPro" id="IPR033810">
    <property type="entry name" value="Carboxypeptidase_T"/>
</dbReference>
<dbReference type="RefSeq" id="WP_098244501.1">
    <property type="nucleotide sequence ID" value="NZ_CP022685.1"/>
</dbReference>
<dbReference type="InterPro" id="IPR057247">
    <property type="entry name" value="CARBOXYPEPT_ZN_2"/>
</dbReference>
<keyword evidence="6 16" id="KW-0732">Signal</keyword>
<feature type="chain" id="PRO_5013376131" description="Zinc carboxypeptidase" evidence="16">
    <location>
        <begin position="30"/>
        <end position="445"/>
    </location>
</feature>
<dbReference type="CDD" id="cd03859">
    <property type="entry name" value="M14_CPT"/>
    <property type="match status" value="1"/>
</dbReference>
<dbReference type="PROSITE" id="PS00133">
    <property type="entry name" value="CARBOXYPEPT_ZN_2"/>
    <property type="match status" value="1"/>
</dbReference>
<evidence type="ECO:0000256" key="7">
    <source>
        <dbReference type="ARBA" id="ARBA00022801"/>
    </source>
</evidence>
<evidence type="ECO:0000256" key="6">
    <source>
        <dbReference type="ARBA" id="ARBA00022729"/>
    </source>
</evidence>
<comment type="cofactor">
    <cofactor evidence="1">
        <name>Zn(2+)</name>
        <dbReference type="ChEBI" id="CHEBI:29105"/>
    </cofactor>
</comment>
<feature type="domain" description="Peptidase M14" evidence="17">
    <location>
        <begin position="126"/>
        <end position="429"/>
    </location>
</feature>
<dbReference type="Pfam" id="PF00246">
    <property type="entry name" value="Peptidase_M14"/>
    <property type="match status" value="1"/>
</dbReference>
<dbReference type="PRINTS" id="PR00765">
    <property type="entry name" value="CRBOXYPTASEA"/>
</dbReference>
<evidence type="ECO:0000256" key="8">
    <source>
        <dbReference type="ARBA" id="ARBA00022833"/>
    </source>
</evidence>
<evidence type="ECO:0000256" key="4">
    <source>
        <dbReference type="ARBA" id="ARBA00022670"/>
    </source>
</evidence>
<dbReference type="Proteomes" id="UP000221011">
    <property type="component" value="Chromosome"/>
</dbReference>
<evidence type="ECO:0000313" key="19">
    <source>
        <dbReference type="Proteomes" id="UP000221011"/>
    </source>
</evidence>
<protein>
    <recommendedName>
        <fullName evidence="13">Zinc carboxypeptidase</fullName>
        <ecNumber evidence="12">3.4.17.18</ecNumber>
    </recommendedName>
</protein>
<name>A0A291QEK4_9ACTN</name>
<dbReference type="GO" id="GO:0006508">
    <property type="term" value="P:proteolysis"/>
    <property type="evidence" value="ECO:0007669"/>
    <property type="project" value="UniProtKB-KW"/>
</dbReference>
<evidence type="ECO:0000256" key="13">
    <source>
        <dbReference type="ARBA" id="ARBA00074273"/>
    </source>
</evidence>
<evidence type="ECO:0000256" key="11">
    <source>
        <dbReference type="ARBA" id="ARBA00055464"/>
    </source>
</evidence>
<feature type="signal peptide" evidence="16">
    <location>
        <begin position="1"/>
        <end position="29"/>
    </location>
</feature>
<evidence type="ECO:0000256" key="10">
    <source>
        <dbReference type="ARBA" id="ARBA00050859"/>
    </source>
</evidence>
<keyword evidence="9" id="KW-0482">Metalloprotease</keyword>
<dbReference type="PANTHER" id="PTHR11705:SF143">
    <property type="entry name" value="SLL0236 PROTEIN"/>
    <property type="match status" value="1"/>
</dbReference>
<evidence type="ECO:0000256" key="3">
    <source>
        <dbReference type="ARBA" id="ARBA00022645"/>
    </source>
</evidence>
<evidence type="ECO:0000259" key="17">
    <source>
        <dbReference type="PROSITE" id="PS52035"/>
    </source>
</evidence>
<evidence type="ECO:0000256" key="16">
    <source>
        <dbReference type="SAM" id="SignalP"/>
    </source>
</evidence>
<dbReference type="PROSITE" id="PS52035">
    <property type="entry name" value="PEPTIDASE_M14"/>
    <property type="match status" value="1"/>
</dbReference>
<dbReference type="PANTHER" id="PTHR11705">
    <property type="entry name" value="PROTEASE FAMILY M14 CARBOXYPEPTIDASE A,B"/>
    <property type="match status" value="1"/>
</dbReference>
<keyword evidence="3 18" id="KW-0121">Carboxypeptidase</keyword>
<keyword evidence="8" id="KW-0862">Zinc</keyword>
<comment type="function">
    <text evidence="11">Carboxypeptidase that possesses the specificities of both mammalian Cpase A and B. Thus shows broad substrate specificity, being able to cleave Cbz-Gly-Leu, Cbz-Gly-Val, Cbz-Gly-Phe, Cbz-Gly-Lys and Bz-Gly-Arg in vitro.</text>
</comment>
<dbReference type="AlphaFoldDB" id="A0A291QEK4"/>
<keyword evidence="5" id="KW-0479">Metal-binding</keyword>
<comment type="similarity">
    <text evidence="2 14">Belongs to the peptidase M14 family.</text>
</comment>
<evidence type="ECO:0000313" key="18">
    <source>
        <dbReference type="EMBL" id="ATL30151.1"/>
    </source>
</evidence>
<dbReference type="PROSITE" id="PS00132">
    <property type="entry name" value="CARBOXYPEPT_ZN_1"/>
    <property type="match status" value="1"/>
</dbReference>
<reference evidence="18 19" key="1">
    <citation type="submission" date="2017-08" db="EMBL/GenBank/DDBJ databases">
        <title>Complete Genome Sequence of Streptomyces formicae KY5, the formicamycin producer.</title>
        <authorList>
            <person name="Holmes N.A."/>
            <person name="Devine R."/>
            <person name="Qin Z."/>
            <person name="Seipke R.F."/>
            <person name="Wilkinson B."/>
            <person name="Hutchings M.I."/>
        </authorList>
    </citation>
    <scope>NUCLEOTIDE SEQUENCE [LARGE SCALE GENOMIC DNA]</scope>
    <source>
        <strain evidence="18 19">KY5</strain>
    </source>
</reference>
<dbReference type="EMBL" id="CP022685">
    <property type="protein sequence ID" value="ATL30151.1"/>
    <property type="molecule type" value="Genomic_DNA"/>
</dbReference>
<dbReference type="KEGG" id="sfk:KY5_5133c"/>
<feature type="active site" description="Proton donor/acceptor" evidence="14">
    <location>
        <position position="394"/>
    </location>
</feature>
<evidence type="ECO:0000256" key="1">
    <source>
        <dbReference type="ARBA" id="ARBA00001947"/>
    </source>
</evidence>
<evidence type="ECO:0000256" key="5">
    <source>
        <dbReference type="ARBA" id="ARBA00022723"/>
    </source>
</evidence>
<dbReference type="InterPro" id="IPR057246">
    <property type="entry name" value="CARBOXYPEPT_ZN_1"/>
</dbReference>
<dbReference type="SMART" id="SM00631">
    <property type="entry name" value="Zn_pept"/>
    <property type="match status" value="1"/>
</dbReference>
<dbReference type="InterPro" id="IPR000834">
    <property type="entry name" value="Peptidase_M14"/>
</dbReference>
<evidence type="ECO:0000256" key="9">
    <source>
        <dbReference type="ARBA" id="ARBA00023049"/>
    </source>
</evidence>
<dbReference type="GO" id="GO:0004181">
    <property type="term" value="F:metallocarboxypeptidase activity"/>
    <property type="evidence" value="ECO:0007669"/>
    <property type="project" value="InterPro"/>
</dbReference>
<gene>
    <name evidence="18" type="ORF">KY5_5133c</name>
</gene>
<sequence>MRLRIRGRRSAALAALLALAVAAPITANASPGPADQAPRKAAATDDSEIRQYQIPLRDDRAARTALARTGVAIDEVDARAVVVSADGREAAKLRELGYELKALAGPPKRTGGHAIEPKDFPPADAKYHNYAEMNAEIDQRIAAYPSLMTKKVIGKSYSGRDIVAIKISDNVGTDEAEPEVLFTHHQHAREHLTVEMALYLLRELGAGYGSDARIKKMVDSREIWIVPDMNPDGGEYDIATGSYRSWRLNRQPNSNGRTGTDLNRNWGYKWGCCGGSSSTPGSETYRGSAAESAPEVKVVADFVRSRVVGGKQQIKAAIDFHTYSELVLWPYGYTYNDTAPGLTQDDRDAHAAVGKKMAASNGYTPEQSSDLYITDGTIDDWLWGNQKIFSYTFEMYPRSGGGGFYPPDEVIERETSRNRDAVLQLLENSDCMYRSIGKEQQYCTS</sequence>
<dbReference type="FunFam" id="3.40.630.10:FF:000084">
    <property type="entry name" value="Carboxypeptidase B2"/>
    <property type="match status" value="1"/>
</dbReference>
<organism evidence="18 19">
    <name type="scientific">Streptomyces formicae</name>
    <dbReference type="NCBI Taxonomy" id="1616117"/>
    <lineage>
        <taxon>Bacteria</taxon>
        <taxon>Bacillati</taxon>
        <taxon>Actinomycetota</taxon>
        <taxon>Actinomycetes</taxon>
        <taxon>Kitasatosporales</taxon>
        <taxon>Streptomycetaceae</taxon>
        <taxon>Streptomyces</taxon>
    </lineage>
</organism>
<keyword evidence="7 18" id="KW-0378">Hydrolase</keyword>
<proteinExistence type="inferred from homology"/>
<feature type="region of interest" description="Disordered" evidence="15">
    <location>
        <begin position="28"/>
        <end position="48"/>
    </location>
</feature>
<keyword evidence="4" id="KW-0645">Protease</keyword>
<dbReference type="SUPFAM" id="SSF53187">
    <property type="entry name" value="Zn-dependent exopeptidases"/>
    <property type="match status" value="1"/>
</dbReference>
<dbReference type="Gene3D" id="3.40.630.10">
    <property type="entry name" value="Zn peptidases"/>
    <property type="match status" value="1"/>
</dbReference>
<dbReference type="GO" id="GO:0005615">
    <property type="term" value="C:extracellular space"/>
    <property type="evidence" value="ECO:0007669"/>
    <property type="project" value="TreeGrafter"/>
</dbReference>
<accession>A0A291QEK4</accession>
<evidence type="ECO:0000256" key="15">
    <source>
        <dbReference type="SAM" id="MobiDB-lite"/>
    </source>
</evidence>
<evidence type="ECO:0000256" key="2">
    <source>
        <dbReference type="ARBA" id="ARBA00005988"/>
    </source>
</evidence>